<evidence type="ECO:0000313" key="9">
    <source>
        <dbReference type="EMBL" id="GEM47231.1"/>
    </source>
</evidence>
<dbReference type="PROSITE" id="PS51257">
    <property type="entry name" value="PROKAR_LIPOPROTEIN"/>
    <property type="match status" value="1"/>
</dbReference>
<dbReference type="RefSeq" id="WP_146885317.1">
    <property type="nucleotide sequence ID" value="NZ_BJXB01000012.1"/>
</dbReference>
<dbReference type="OrthoDB" id="9764804at2"/>
<dbReference type="Pfam" id="PF15899">
    <property type="entry name" value="BNR_6"/>
    <property type="match status" value="1"/>
</dbReference>
<dbReference type="CDD" id="cd15482">
    <property type="entry name" value="Sialidase_non-viral"/>
    <property type="match status" value="2"/>
</dbReference>
<dbReference type="Gene3D" id="2.130.10.10">
    <property type="entry name" value="YVTN repeat-like/Quinoprotein amine dehydrogenase"/>
    <property type="match status" value="2"/>
</dbReference>
<dbReference type="InterPro" id="IPR002860">
    <property type="entry name" value="BNR_rpt"/>
</dbReference>
<keyword evidence="6" id="KW-0624">Polysaccharide degradation</keyword>
<dbReference type="GO" id="GO:0030245">
    <property type="term" value="P:cellulose catabolic process"/>
    <property type="evidence" value="ECO:0007669"/>
    <property type="project" value="UniProtKB-KW"/>
</dbReference>
<keyword evidence="3" id="KW-0136">Cellulose degradation</keyword>
<evidence type="ECO:0000256" key="5">
    <source>
        <dbReference type="ARBA" id="ARBA00023295"/>
    </source>
</evidence>
<comment type="similarity">
    <text evidence="7">Belongs to the glycosyl hydrolase 74 family.</text>
</comment>
<name>A0A511N4C8_DEIC1</name>
<reference evidence="9 10" key="1">
    <citation type="submission" date="2019-07" db="EMBL/GenBank/DDBJ databases">
        <title>Whole genome shotgun sequence of Deinococcus cellulosilyticus NBRC 106333.</title>
        <authorList>
            <person name="Hosoyama A."/>
            <person name="Uohara A."/>
            <person name="Ohji S."/>
            <person name="Ichikawa N."/>
        </authorList>
    </citation>
    <scope>NUCLEOTIDE SEQUENCE [LARGE SCALE GENOMIC DNA]</scope>
    <source>
        <strain evidence="9 10">NBRC 106333</strain>
    </source>
</reference>
<dbReference type="PANTHER" id="PTHR43739:SF2">
    <property type="entry name" value="OLIGOXYLOGLUCAN-REDUCING END-SPECIFIC XYLOGLUCANASE-RELATED"/>
    <property type="match status" value="1"/>
</dbReference>
<proteinExistence type="inferred from homology"/>
<evidence type="ECO:0000256" key="7">
    <source>
        <dbReference type="ARBA" id="ARBA00037986"/>
    </source>
</evidence>
<dbReference type="InterPro" id="IPR052025">
    <property type="entry name" value="Xyloglucanase_GH74"/>
</dbReference>
<evidence type="ECO:0000256" key="6">
    <source>
        <dbReference type="ARBA" id="ARBA00023326"/>
    </source>
</evidence>
<evidence type="ECO:0000256" key="3">
    <source>
        <dbReference type="ARBA" id="ARBA00023001"/>
    </source>
</evidence>
<feature type="signal peptide" evidence="8">
    <location>
        <begin position="1"/>
        <end position="25"/>
    </location>
</feature>
<dbReference type="EMBL" id="BJXB01000012">
    <property type="protein sequence ID" value="GEM47231.1"/>
    <property type="molecule type" value="Genomic_DNA"/>
</dbReference>
<organism evidence="9 10">
    <name type="scientific">Deinococcus cellulosilyticus (strain DSM 18568 / NBRC 106333 / KACC 11606 / 5516J-15)</name>
    <dbReference type="NCBI Taxonomy" id="1223518"/>
    <lineage>
        <taxon>Bacteria</taxon>
        <taxon>Thermotogati</taxon>
        <taxon>Deinococcota</taxon>
        <taxon>Deinococci</taxon>
        <taxon>Deinococcales</taxon>
        <taxon>Deinococcaceae</taxon>
        <taxon>Deinococcus</taxon>
    </lineage>
</organism>
<keyword evidence="10" id="KW-1185">Reference proteome</keyword>
<evidence type="ECO:0000256" key="4">
    <source>
        <dbReference type="ARBA" id="ARBA00023277"/>
    </source>
</evidence>
<keyword evidence="2" id="KW-0378">Hydrolase</keyword>
<keyword evidence="5" id="KW-0326">Glycosidase</keyword>
<keyword evidence="1 8" id="KW-0732">Signal</keyword>
<protein>
    <submittedName>
        <fullName evidence="9">Xyloglucanase</fullName>
    </submittedName>
</protein>
<keyword evidence="4" id="KW-0119">Carbohydrate metabolism</keyword>
<dbReference type="AlphaFoldDB" id="A0A511N4C8"/>
<accession>A0A511N4C8</accession>
<evidence type="ECO:0000256" key="2">
    <source>
        <dbReference type="ARBA" id="ARBA00022801"/>
    </source>
</evidence>
<evidence type="ECO:0000256" key="1">
    <source>
        <dbReference type="ARBA" id="ARBA00022729"/>
    </source>
</evidence>
<dbReference type="SUPFAM" id="SSF110296">
    <property type="entry name" value="Oligoxyloglucan reducing end-specific cellobiohydrolase"/>
    <property type="match status" value="2"/>
</dbReference>
<dbReference type="GO" id="GO:0016798">
    <property type="term" value="F:hydrolase activity, acting on glycosyl bonds"/>
    <property type="evidence" value="ECO:0007669"/>
    <property type="project" value="UniProtKB-KW"/>
</dbReference>
<evidence type="ECO:0000313" key="10">
    <source>
        <dbReference type="Proteomes" id="UP000321306"/>
    </source>
</evidence>
<dbReference type="Proteomes" id="UP000321306">
    <property type="component" value="Unassembled WGS sequence"/>
</dbReference>
<dbReference type="PANTHER" id="PTHR43739">
    <property type="entry name" value="XYLOGLUCANASE (EUROFUNG)"/>
    <property type="match status" value="1"/>
</dbReference>
<dbReference type="GO" id="GO:0010411">
    <property type="term" value="P:xyloglucan metabolic process"/>
    <property type="evidence" value="ECO:0007669"/>
    <property type="project" value="TreeGrafter"/>
</dbReference>
<gene>
    <name evidence="9" type="ORF">DC3_28660</name>
</gene>
<feature type="chain" id="PRO_5021890268" evidence="8">
    <location>
        <begin position="26"/>
        <end position="764"/>
    </location>
</feature>
<dbReference type="InterPro" id="IPR015943">
    <property type="entry name" value="WD40/YVTN_repeat-like_dom_sf"/>
</dbReference>
<sequence length="764" mass="82727">MLKLTRSVRFSLIALSLLTGTVGCANLTVPPAKVTTQAYNWRNVEIVGGGYVPGIIFNQSEKDLIYARTDIGGAYRWDKASGRWIQLLNWVGADNWGLSGVDSLATDPVDPNRVYLAVGTYTNDWDPNNGAILRSSDRGDTWQKTDLPFKMGGNMPGRGMGERLSIDPNKNSILYLGARSGNGLWRSTDYGVTWSKVDSFPVTGDYIPEPGNPYSGDKIGVVWITFDKSSSTAGNATKTLYVGVADKAHPLYQSKDGGATWQEVPGQPTGFLPHHGELDSEGNLYITYSDGAGPYDGEKGDVWKLNTRTGEWTNINPFPATVTDKNWGYGGLALDRQKPGTLMVAALNAWWPDTILFRSTDYGKTWTRIWDWGNYPERTFRYNMDSSGAPWLNFGATVPKDPEPMVKVGWMVDDLEIDPFDSNRMMYGTGATVFGSTNLTEWDKGNKIDLKVMAQGIEETAVLDLISPPKGANLYSALGDIAGFKHDDLTKVPQKMIANPLPGSNTSLDYAEKNPDLMVRVGNGGAFFAYSADGGETWTNGKTTPAGTNGGGNLALSAEGKTVLWSPGGAKVSYSTNNGDTWTASAGLPEGSATVVSDRENDQRFYAFSKGELYVSIDGGKTFTIPEAQNLPHGLGTRKDESVYIQTVPGQEKDLWIAAGKRGLFHSTDGGASFKKLDLVDTANVIGFGKAAPGKDDMAIYITGAVDGKQGFYRSDDGGQTWVHINDAQHQFGSTNSAITGDPRVYGRVYIGTNGYGIVYGDIK</sequence>
<evidence type="ECO:0000256" key="8">
    <source>
        <dbReference type="SAM" id="SignalP"/>
    </source>
</evidence>
<dbReference type="FunFam" id="2.130.10.10:FF:000534">
    <property type="entry name" value="Xyloglucanase Xgh74A"/>
    <property type="match status" value="1"/>
</dbReference>
<comment type="caution">
    <text evidence="9">The sequence shown here is derived from an EMBL/GenBank/DDBJ whole genome shotgun (WGS) entry which is preliminary data.</text>
</comment>